<sequence length="171" mass="19877">MLKRFLPNEHVKTVFEVTPEELKEKGINGIITDLDNTLVAWDQKDATPEIIEWFKLMKDHGIQVTVMSNNNEERVRHFSKPLDIPFIYKARKPLSRAFRKAQKAMNLPKDQIVVVGDQLLTDVLGGNSAKFYTILVVPVVKTDGVVTKFNRRIERMLLNWFRKKGLITWEE</sequence>
<dbReference type="NCBIfam" id="TIGR01668">
    <property type="entry name" value="YqeG_hyp_ppase"/>
    <property type="match status" value="1"/>
</dbReference>
<dbReference type="CDD" id="cd16416">
    <property type="entry name" value="HAD_BsYqeG-like"/>
    <property type="match status" value="1"/>
</dbReference>
<dbReference type="GO" id="GO:0008962">
    <property type="term" value="F:phosphatidylglycerophosphatase activity"/>
    <property type="evidence" value="ECO:0007669"/>
    <property type="project" value="InterPro"/>
</dbReference>
<dbReference type="InterPro" id="IPR036412">
    <property type="entry name" value="HAD-like_sf"/>
</dbReference>
<accession>A0A6G1X785</accession>
<gene>
    <name evidence="2" type="ORF">GH754_10050</name>
</gene>
<dbReference type="InterPro" id="IPR006549">
    <property type="entry name" value="HAD-SF_hydro_IIIA"/>
</dbReference>
<dbReference type="Gene3D" id="3.40.50.1000">
    <property type="entry name" value="HAD superfamily/HAD-like"/>
    <property type="match status" value="1"/>
</dbReference>
<dbReference type="Proteomes" id="UP000480185">
    <property type="component" value="Unassembled WGS sequence"/>
</dbReference>
<comment type="caution">
    <text evidence="2">The sequence shown here is derived from an EMBL/GenBank/DDBJ whole genome shotgun (WGS) entry which is preliminary data.</text>
</comment>
<dbReference type="FunFam" id="3.40.50.1000:FF:000067">
    <property type="entry name" value="HAD phosphatase, family IIIA"/>
    <property type="match status" value="1"/>
</dbReference>
<dbReference type="SUPFAM" id="SSF56784">
    <property type="entry name" value="HAD-like"/>
    <property type="match status" value="1"/>
</dbReference>
<organism evidence="2 3">
    <name type="scientific">Salinibacillus xinjiangensis</name>
    <dbReference type="NCBI Taxonomy" id="1229268"/>
    <lineage>
        <taxon>Bacteria</taxon>
        <taxon>Bacillati</taxon>
        <taxon>Bacillota</taxon>
        <taxon>Bacilli</taxon>
        <taxon>Bacillales</taxon>
        <taxon>Bacillaceae</taxon>
        <taxon>Salinibacillus</taxon>
    </lineage>
</organism>
<dbReference type="Pfam" id="PF00702">
    <property type="entry name" value="Hydrolase"/>
    <property type="match status" value="1"/>
</dbReference>
<dbReference type="AlphaFoldDB" id="A0A6G1X785"/>
<dbReference type="OrthoDB" id="9787572at2"/>
<dbReference type="RefSeq" id="WP_153728560.1">
    <property type="nucleotide sequence ID" value="NZ_WJNH01000005.1"/>
</dbReference>
<evidence type="ECO:0000313" key="2">
    <source>
        <dbReference type="EMBL" id="MRG86668.1"/>
    </source>
</evidence>
<keyword evidence="1" id="KW-0378">Hydrolase</keyword>
<dbReference type="InterPro" id="IPR051540">
    <property type="entry name" value="S-2-haloacid_dehalogenase"/>
</dbReference>
<dbReference type="InterPro" id="IPR010021">
    <property type="entry name" value="PGPP1/Gep4"/>
</dbReference>
<evidence type="ECO:0000313" key="3">
    <source>
        <dbReference type="Proteomes" id="UP000480185"/>
    </source>
</evidence>
<dbReference type="EMBL" id="WJNH01000005">
    <property type="protein sequence ID" value="MRG86668.1"/>
    <property type="molecule type" value="Genomic_DNA"/>
</dbReference>
<reference evidence="2 3" key="1">
    <citation type="submission" date="2019-11" db="EMBL/GenBank/DDBJ databases">
        <authorList>
            <person name="Li J."/>
        </authorList>
    </citation>
    <scope>NUCLEOTIDE SEQUENCE [LARGE SCALE GENOMIC DNA]</scope>
    <source>
        <strain evidence="2 3">J4</strain>
    </source>
</reference>
<dbReference type="NCBIfam" id="TIGR01662">
    <property type="entry name" value="HAD-SF-IIIA"/>
    <property type="match status" value="1"/>
</dbReference>
<proteinExistence type="predicted"/>
<dbReference type="PANTHER" id="PTHR43316">
    <property type="entry name" value="HYDROLASE, HALOACID DELAHOGENASE-RELATED"/>
    <property type="match status" value="1"/>
</dbReference>
<keyword evidence="3" id="KW-1185">Reference proteome</keyword>
<dbReference type="InterPro" id="IPR023214">
    <property type="entry name" value="HAD_sf"/>
</dbReference>
<name>A0A6G1X785_9BACI</name>
<protein>
    <submittedName>
        <fullName evidence="2">YqeG family HAD IIIA-type phosphatase</fullName>
    </submittedName>
</protein>
<evidence type="ECO:0000256" key="1">
    <source>
        <dbReference type="ARBA" id="ARBA00022801"/>
    </source>
</evidence>